<accession>A0A8S5QS22</accession>
<reference evidence="1" key="1">
    <citation type="journal article" date="2021" name="Proc. Natl. Acad. Sci. U.S.A.">
        <title>A Catalog of Tens of Thousands of Viruses from Human Metagenomes Reveals Hidden Associations with Chronic Diseases.</title>
        <authorList>
            <person name="Tisza M.J."/>
            <person name="Buck C.B."/>
        </authorList>
    </citation>
    <scope>NUCLEOTIDE SEQUENCE</scope>
    <source>
        <strain evidence="1">Ct2773</strain>
    </source>
</reference>
<protein>
    <submittedName>
        <fullName evidence="1">Uncharacterized protein</fullName>
    </submittedName>
</protein>
<sequence length="84" mass="10078">MYKRTTEFYAPTNRGFSRKPYKVTEEVVTDEVFENYTDPAQTRFFNSLGYERRYPNGSYGCKIVTIPPDRSYRRVVRFKYVPRA</sequence>
<organism evidence="1">
    <name type="scientific">Siphoviridae sp. ct2773</name>
    <dbReference type="NCBI Taxonomy" id="2826275"/>
    <lineage>
        <taxon>Viruses</taxon>
        <taxon>Duplodnaviria</taxon>
        <taxon>Heunggongvirae</taxon>
        <taxon>Uroviricota</taxon>
        <taxon>Caudoviricetes</taxon>
    </lineage>
</organism>
<dbReference type="EMBL" id="BK015717">
    <property type="protein sequence ID" value="DAE21778.1"/>
    <property type="molecule type" value="Genomic_DNA"/>
</dbReference>
<name>A0A8S5QS22_9CAUD</name>
<evidence type="ECO:0000313" key="1">
    <source>
        <dbReference type="EMBL" id="DAE21778.1"/>
    </source>
</evidence>
<proteinExistence type="predicted"/>